<name>A0A0E9Q024_ANGAN</name>
<accession>A0A0E9Q024</accession>
<dbReference type="AlphaFoldDB" id="A0A0E9Q024"/>
<evidence type="ECO:0000313" key="1">
    <source>
        <dbReference type="EMBL" id="JAH09690.1"/>
    </source>
</evidence>
<protein>
    <submittedName>
        <fullName evidence="1">Uncharacterized protein</fullName>
    </submittedName>
</protein>
<reference evidence="1" key="1">
    <citation type="submission" date="2014-11" db="EMBL/GenBank/DDBJ databases">
        <authorList>
            <person name="Amaro Gonzalez C."/>
        </authorList>
    </citation>
    <scope>NUCLEOTIDE SEQUENCE</scope>
</reference>
<proteinExistence type="predicted"/>
<reference evidence="1" key="2">
    <citation type="journal article" date="2015" name="Fish Shellfish Immunol.">
        <title>Early steps in the European eel (Anguilla anguilla)-Vibrio vulnificus interaction in the gills: Role of the RtxA13 toxin.</title>
        <authorList>
            <person name="Callol A."/>
            <person name="Pajuelo D."/>
            <person name="Ebbesson L."/>
            <person name="Teles M."/>
            <person name="MacKenzie S."/>
            <person name="Amaro C."/>
        </authorList>
    </citation>
    <scope>NUCLEOTIDE SEQUENCE</scope>
</reference>
<dbReference type="EMBL" id="GBXM01098887">
    <property type="protein sequence ID" value="JAH09690.1"/>
    <property type="molecule type" value="Transcribed_RNA"/>
</dbReference>
<sequence length="58" mass="6861">MKNDINGFRNLYQQHKNSVYVKLFLGITYKQDRENSGFIVSLEMRNLLRLVLRVMAKG</sequence>
<organism evidence="1">
    <name type="scientific">Anguilla anguilla</name>
    <name type="common">European freshwater eel</name>
    <name type="synonym">Muraena anguilla</name>
    <dbReference type="NCBI Taxonomy" id="7936"/>
    <lineage>
        <taxon>Eukaryota</taxon>
        <taxon>Metazoa</taxon>
        <taxon>Chordata</taxon>
        <taxon>Craniata</taxon>
        <taxon>Vertebrata</taxon>
        <taxon>Euteleostomi</taxon>
        <taxon>Actinopterygii</taxon>
        <taxon>Neopterygii</taxon>
        <taxon>Teleostei</taxon>
        <taxon>Anguilliformes</taxon>
        <taxon>Anguillidae</taxon>
        <taxon>Anguilla</taxon>
    </lineage>
</organism>